<evidence type="ECO:0000313" key="3">
    <source>
        <dbReference type="Proteomes" id="UP000324222"/>
    </source>
</evidence>
<sequence>MRPIHQASRPVQQVRRRSRQPYPNRLVAPLPDAQPIPSFVLSYHLHRPRHRRRHRCSCQRKPERASLLAKMARDFIYVRIFIYLFIHSIP</sequence>
<keyword evidence="3" id="KW-1185">Reference proteome</keyword>
<gene>
    <name evidence="2" type="ORF">E2C01_074451</name>
</gene>
<dbReference type="EMBL" id="VSRR010052390">
    <property type="protein sequence ID" value="MPC79897.1"/>
    <property type="molecule type" value="Genomic_DNA"/>
</dbReference>
<dbReference type="Proteomes" id="UP000324222">
    <property type="component" value="Unassembled WGS sequence"/>
</dbReference>
<organism evidence="2 3">
    <name type="scientific">Portunus trituberculatus</name>
    <name type="common">Swimming crab</name>
    <name type="synonym">Neptunus trituberculatus</name>
    <dbReference type="NCBI Taxonomy" id="210409"/>
    <lineage>
        <taxon>Eukaryota</taxon>
        <taxon>Metazoa</taxon>
        <taxon>Ecdysozoa</taxon>
        <taxon>Arthropoda</taxon>
        <taxon>Crustacea</taxon>
        <taxon>Multicrustacea</taxon>
        <taxon>Malacostraca</taxon>
        <taxon>Eumalacostraca</taxon>
        <taxon>Eucarida</taxon>
        <taxon>Decapoda</taxon>
        <taxon>Pleocyemata</taxon>
        <taxon>Brachyura</taxon>
        <taxon>Eubrachyura</taxon>
        <taxon>Portunoidea</taxon>
        <taxon>Portunidae</taxon>
        <taxon>Portuninae</taxon>
        <taxon>Portunus</taxon>
    </lineage>
</organism>
<accession>A0A5B7IEC3</accession>
<name>A0A5B7IEC3_PORTR</name>
<protein>
    <submittedName>
        <fullName evidence="2">Uncharacterized protein</fullName>
    </submittedName>
</protein>
<proteinExistence type="predicted"/>
<feature type="region of interest" description="Disordered" evidence="1">
    <location>
        <begin position="1"/>
        <end position="30"/>
    </location>
</feature>
<dbReference type="AlphaFoldDB" id="A0A5B7IEC3"/>
<evidence type="ECO:0000313" key="2">
    <source>
        <dbReference type="EMBL" id="MPC79897.1"/>
    </source>
</evidence>
<reference evidence="2 3" key="1">
    <citation type="submission" date="2019-05" db="EMBL/GenBank/DDBJ databases">
        <title>Another draft genome of Portunus trituberculatus and its Hox gene families provides insights of decapod evolution.</title>
        <authorList>
            <person name="Jeong J.-H."/>
            <person name="Song I."/>
            <person name="Kim S."/>
            <person name="Choi T."/>
            <person name="Kim D."/>
            <person name="Ryu S."/>
            <person name="Kim W."/>
        </authorList>
    </citation>
    <scope>NUCLEOTIDE SEQUENCE [LARGE SCALE GENOMIC DNA]</scope>
    <source>
        <tissue evidence="2">Muscle</tissue>
    </source>
</reference>
<comment type="caution">
    <text evidence="2">The sequence shown here is derived from an EMBL/GenBank/DDBJ whole genome shotgun (WGS) entry which is preliminary data.</text>
</comment>
<evidence type="ECO:0000256" key="1">
    <source>
        <dbReference type="SAM" id="MobiDB-lite"/>
    </source>
</evidence>